<dbReference type="OrthoDB" id="1274419at2"/>
<dbReference type="GO" id="GO:0016020">
    <property type="term" value="C:membrane"/>
    <property type="evidence" value="ECO:0007669"/>
    <property type="project" value="InterPro"/>
</dbReference>
<feature type="transmembrane region" description="Helical" evidence="1">
    <location>
        <begin position="99"/>
        <end position="117"/>
    </location>
</feature>
<proteinExistence type="predicted"/>
<keyword evidence="1" id="KW-0472">Membrane</keyword>
<gene>
    <name evidence="2" type="ORF">EI427_20275</name>
</gene>
<feature type="transmembrane region" description="Helical" evidence="1">
    <location>
        <begin position="123"/>
        <end position="143"/>
    </location>
</feature>
<evidence type="ECO:0000313" key="2">
    <source>
        <dbReference type="EMBL" id="AZQ64460.1"/>
    </source>
</evidence>
<organism evidence="2 3">
    <name type="scientific">Flammeovirga pectinis</name>
    <dbReference type="NCBI Taxonomy" id="2494373"/>
    <lineage>
        <taxon>Bacteria</taxon>
        <taxon>Pseudomonadati</taxon>
        <taxon>Bacteroidota</taxon>
        <taxon>Cytophagia</taxon>
        <taxon>Cytophagales</taxon>
        <taxon>Flammeovirgaceae</taxon>
        <taxon>Flammeovirga</taxon>
    </lineage>
</organism>
<dbReference type="InterPro" id="IPR004891">
    <property type="entry name" value="Mercury-R_MerC"/>
</dbReference>
<feature type="transmembrane region" description="Helical" evidence="1">
    <location>
        <begin position="29"/>
        <end position="49"/>
    </location>
</feature>
<keyword evidence="1" id="KW-1133">Transmembrane helix</keyword>
<dbReference type="GO" id="GO:0015097">
    <property type="term" value="F:mercury ion transmembrane transporter activity"/>
    <property type="evidence" value="ECO:0007669"/>
    <property type="project" value="InterPro"/>
</dbReference>
<keyword evidence="1" id="KW-0812">Transmembrane</keyword>
<reference evidence="2 3" key="1">
    <citation type="submission" date="2018-12" db="EMBL/GenBank/DDBJ databases">
        <title>Flammeovirga pectinis sp. nov., isolated from the gut of the Korean scallop, Patinopecten yessoensis.</title>
        <authorList>
            <person name="Bae J.-W."/>
            <person name="Jeong Y.-S."/>
            <person name="Kang W."/>
        </authorList>
    </citation>
    <scope>NUCLEOTIDE SEQUENCE [LARGE SCALE GENOMIC DNA]</scope>
    <source>
        <strain evidence="2 3">L12M1</strain>
    </source>
</reference>
<dbReference type="EMBL" id="CP034562">
    <property type="protein sequence ID" value="AZQ64460.1"/>
    <property type="molecule type" value="Genomic_DNA"/>
</dbReference>
<keyword evidence="3" id="KW-1185">Reference proteome</keyword>
<dbReference type="AlphaFoldDB" id="A0A3S9P8B9"/>
<feature type="transmembrane region" description="Helical" evidence="1">
    <location>
        <begin position="69"/>
        <end position="87"/>
    </location>
</feature>
<protein>
    <submittedName>
        <fullName evidence="2">MerC domain-containing protein</fullName>
    </submittedName>
</protein>
<sequence>MFAFLNLNHLFCSMIKRLQGKITQYADQIGFTGSLFCLIHCILTSGVIVVSSAMSHVHESHNHAHQIDVWGILDLSMIAISGIAVWFASRKTHTSSLKVGMWISYMVYAVTMLIKYVGYEPTWLAVTSYVASLLLIACHLINLRQASHCSSKVCTI</sequence>
<dbReference type="Proteomes" id="UP000267268">
    <property type="component" value="Chromosome 1"/>
</dbReference>
<evidence type="ECO:0000313" key="3">
    <source>
        <dbReference type="Proteomes" id="UP000267268"/>
    </source>
</evidence>
<evidence type="ECO:0000256" key="1">
    <source>
        <dbReference type="SAM" id="Phobius"/>
    </source>
</evidence>
<accession>A0A3S9P8B9</accession>
<name>A0A3S9P8B9_9BACT</name>
<dbReference type="Pfam" id="PF03203">
    <property type="entry name" value="MerC"/>
    <property type="match status" value="1"/>
</dbReference>
<dbReference type="KEGG" id="fll:EI427_20275"/>